<feature type="region of interest" description="Disordered" evidence="3">
    <location>
        <begin position="1"/>
        <end position="38"/>
    </location>
</feature>
<dbReference type="Pfam" id="PF00538">
    <property type="entry name" value="Linker_histone"/>
    <property type="match status" value="1"/>
</dbReference>
<evidence type="ECO:0000259" key="4">
    <source>
        <dbReference type="PROSITE" id="PS51504"/>
    </source>
</evidence>
<dbReference type="SUPFAM" id="SSF46785">
    <property type="entry name" value="Winged helix' DNA-binding domain"/>
    <property type="match status" value="1"/>
</dbReference>
<dbReference type="Proteomes" id="UP000694523">
    <property type="component" value="Unplaced"/>
</dbReference>
<reference evidence="5" key="1">
    <citation type="submission" date="2025-08" db="UniProtKB">
        <authorList>
            <consortium name="Ensembl"/>
        </authorList>
    </citation>
    <scope>IDENTIFICATION</scope>
</reference>
<keyword evidence="1 2" id="KW-0238">DNA-binding</keyword>
<dbReference type="InterPro" id="IPR005818">
    <property type="entry name" value="Histone_H1/H5_H15"/>
</dbReference>
<dbReference type="PRINTS" id="PR00624">
    <property type="entry name" value="HISTONEH5"/>
</dbReference>
<dbReference type="GO" id="GO:0030527">
    <property type="term" value="F:structural constituent of chromatin"/>
    <property type="evidence" value="ECO:0007669"/>
    <property type="project" value="InterPro"/>
</dbReference>
<comment type="subcellular location">
    <subcellularLocation>
        <location evidence="2">Nucleus</location>
    </subcellularLocation>
</comment>
<keyword evidence="2" id="KW-0158">Chromosome</keyword>
<feature type="compositionally biased region" description="Basic and acidic residues" evidence="3">
    <location>
        <begin position="118"/>
        <end position="128"/>
    </location>
</feature>
<feature type="compositionally biased region" description="Basic and acidic residues" evidence="3">
    <location>
        <begin position="156"/>
        <end position="180"/>
    </location>
</feature>
<evidence type="ECO:0000313" key="6">
    <source>
        <dbReference type="Proteomes" id="UP000694523"/>
    </source>
</evidence>
<dbReference type="InterPro" id="IPR005819">
    <property type="entry name" value="H1/H5"/>
</dbReference>
<keyword evidence="2" id="KW-0539">Nucleus</keyword>
<dbReference type="SMART" id="SM00526">
    <property type="entry name" value="H15"/>
    <property type="match status" value="1"/>
</dbReference>
<dbReference type="InterPro" id="IPR036388">
    <property type="entry name" value="WH-like_DNA-bd_sf"/>
</dbReference>
<evidence type="ECO:0000313" key="5">
    <source>
        <dbReference type="Ensembl" id="ENSNMLP00000036303.1"/>
    </source>
</evidence>
<keyword evidence="6" id="KW-1185">Reference proteome</keyword>
<feature type="region of interest" description="Disordered" evidence="3">
    <location>
        <begin position="94"/>
        <end position="256"/>
    </location>
</feature>
<protein>
    <recommendedName>
        <fullName evidence="4">H15 domain-containing protein</fullName>
    </recommendedName>
</protein>
<dbReference type="AlphaFoldDB" id="A0A8C6UH76"/>
<reference evidence="5" key="2">
    <citation type="submission" date="2025-09" db="UniProtKB">
        <authorList>
            <consortium name="Ensembl"/>
        </authorList>
    </citation>
    <scope>IDENTIFICATION</scope>
</reference>
<dbReference type="InterPro" id="IPR036390">
    <property type="entry name" value="WH_DNA-bd_sf"/>
</dbReference>
<proteinExistence type="inferred from homology"/>
<name>A0A8C6UH76_9GOBI</name>
<sequence>MPPKKTAVTEAEAHPSELSPTDKKEKKPDATTVRKLATHPSTAIMVREAIKALDSKKGVSSQAIQNYIKQQYPSVDLVRLKGLLRKTLIKGIASGTLVRPANAAPAASGAKGRFRLPKTKELKAKSENADPNVQKAPKAEEDGAKGEPKKKKPAAKKREEKDEPSEELKPARKSKKDDVSSSKVAPVKKPKVAKAAQAEEAETVTAKPKRKAKAVTGDKTEKAGKAQKGKAAQSKAQAESEAPAKAQGKRGKKATE</sequence>
<dbReference type="Gene3D" id="1.10.10.10">
    <property type="entry name" value="Winged helix-like DNA-binding domain superfamily/Winged helix DNA-binding domain"/>
    <property type="match status" value="1"/>
</dbReference>
<dbReference type="PROSITE" id="PS51504">
    <property type="entry name" value="H15"/>
    <property type="match status" value="1"/>
</dbReference>
<evidence type="ECO:0000256" key="2">
    <source>
        <dbReference type="RuleBase" id="RU003894"/>
    </source>
</evidence>
<feature type="compositionally biased region" description="Basic and acidic residues" evidence="3">
    <location>
        <begin position="137"/>
        <end position="147"/>
    </location>
</feature>
<dbReference type="GO" id="GO:0003677">
    <property type="term" value="F:DNA binding"/>
    <property type="evidence" value="ECO:0007669"/>
    <property type="project" value="UniProtKB-KW"/>
</dbReference>
<dbReference type="GO" id="GO:0005634">
    <property type="term" value="C:nucleus"/>
    <property type="evidence" value="ECO:0007669"/>
    <property type="project" value="UniProtKB-SubCell"/>
</dbReference>
<dbReference type="GO" id="GO:0000786">
    <property type="term" value="C:nucleosome"/>
    <property type="evidence" value="ECO:0007669"/>
    <property type="project" value="InterPro"/>
</dbReference>
<feature type="compositionally biased region" description="Low complexity" evidence="3">
    <location>
        <begin position="229"/>
        <end position="246"/>
    </location>
</feature>
<feature type="compositionally biased region" description="Low complexity" evidence="3">
    <location>
        <begin position="101"/>
        <end position="110"/>
    </location>
</feature>
<evidence type="ECO:0000256" key="3">
    <source>
        <dbReference type="SAM" id="MobiDB-lite"/>
    </source>
</evidence>
<feature type="compositionally biased region" description="Basic residues" evidence="3">
    <location>
        <begin position="247"/>
        <end position="256"/>
    </location>
</feature>
<dbReference type="CDD" id="cd00073">
    <property type="entry name" value="H15"/>
    <property type="match status" value="1"/>
</dbReference>
<evidence type="ECO:0000256" key="1">
    <source>
        <dbReference type="ARBA" id="ARBA00023125"/>
    </source>
</evidence>
<dbReference type="Ensembl" id="ENSNMLT00000040446.1">
    <property type="protein sequence ID" value="ENSNMLP00000036303.1"/>
    <property type="gene ID" value="ENSNMLG00000022527.1"/>
</dbReference>
<feature type="domain" description="H15" evidence="4">
    <location>
        <begin position="38"/>
        <end position="118"/>
    </location>
</feature>
<feature type="compositionally biased region" description="Basic and acidic residues" evidence="3">
    <location>
        <begin position="11"/>
        <end position="29"/>
    </location>
</feature>
<accession>A0A8C6UH76</accession>
<organism evidence="5 6">
    <name type="scientific">Neogobius melanostomus</name>
    <name type="common">round goby</name>
    <dbReference type="NCBI Taxonomy" id="47308"/>
    <lineage>
        <taxon>Eukaryota</taxon>
        <taxon>Metazoa</taxon>
        <taxon>Chordata</taxon>
        <taxon>Craniata</taxon>
        <taxon>Vertebrata</taxon>
        <taxon>Euteleostomi</taxon>
        <taxon>Actinopterygii</taxon>
        <taxon>Neopterygii</taxon>
        <taxon>Teleostei</taxon>
        <taxon>Neoteleostei</taxon>
        <taxon>Acanthomorphata</taxon>
        <taxon>Gobiaria</taxon>
        <taxon>Gobiiformes</taxon>
        <taxon>Gobioidei</taxon>
        <taxon>Gobiidae</taxon>
        <taxon>Benthophilinae</taxon>
        <taxon>Neogobiini</taxon>
        <taxon>Neogobius</taxon>
    </lineage>
</organism>
<comment type="similarity">
    <text evidence="2">Belongs to the histone H1/H5 family.</text>
</comment>
<dbReference type="GO" id="GO:0006334">
    <property type="term" value="P:nucleosome assembly"/>
    <property type="evidence" value="ECO:0007669"/>
    <property type="project" value="InterPro"/>
</dbReference>